<dbReference type="STRING" id="889306.KP78_18250"/>
<accession>A0A0C2VE93</accession>
<dbReference type="Pfam" id="PF04259">
    <property type="entry name" value="SASP_gamma"/>
    <property type="match status" value="1"/>
</dbReference>
<dbReference type="RefSeq" id="WP_041088056.1">
    <property type="nucleotide sequence ID" value="NZ_JXRP01000014.1"/>
</dbReference>
<evidence type="ECO:0000313" key="6">
    <source>
        <dbReference type="EMBL" id="KIL47252.1"/>
    </source>
</evidence>
<proteinExistence type="inferred from homology"/>
<feature type="compositionally biased region" description="Polar residues" evidence="5">
    <location>
        <begin position="1"/>
        <end position="41"/>
    </location>
</feature>
<reference evidence="6 7" key="1">
    <citation type="submission" date="2015-01" db="EMBL/GenBank/DDBJ databases">
        <title>Genome sequencing of Jeotgalibacillus soli.</title>
        <authorList>
            <person name="Goh K.M."/>
            <person name="Chan K.-G."/>
            <person name="Yaakop A.S."/>
            <person name="Ee R."/>
            <person name="Gan H.M."/>
            <person name="Chan C.S."/>
        </authorList>
    </citation>
    <scope>NUCLEOTIDE SEQUENCE [LARGE SCALE GENOMIC DNA]</scope>
    <source>
        <strain evidence="6 7">P9</strain>
    </source>
</reference>
<name>A0A0C2VE93_9BACL</name>
<sequence>MNKQNKNAQAGNSKIANSTASAGQNFTTEFGSETAAGTNVQEVKRQNAQSAGSSQAAGAGQNFTTEFGSETVAGTNLQEVKRQNQQAESKKAQSSTTPNQGQS</sequence>
<dbReference type="Proteomes" id="UP000031938">
    <property type="component" value="Unassembled WGS sequence"/>
</dbReference>
<comment type="similarity">
    <text evidence="1">Belongs to the gamma-type SASP family.</text>
</comment>
<organism evidence="6 7">
    <name type="scientific">Jeotgalibacillus soli</name>
    <dbReference type="NCBI Taxonomy" id="889306"/>
    <lineage>
        <taxon>Bacteria</taxon>
        <taxon>Bacillati</taxon>
        <taxon>Bacillota</taxon>
        <taxon>Bacilli</taxon>
        <taxon>Bacillales</taxon>
        <taxon>Caryophanaceae</taxon>
        <taxon>Jeotgalibacillus</taxon>
    </lineage>
</organism>
<dbReference type="EMBL" id="JXRP01000014">
    <property type="protein sequence ID" value="KIL47252.1"/>
    <property type="molecule type" value="Genomic_DNA"/>
</dbReference>
<comment type="caution">
    <text evidence="6">The sequence shown here is derived from an EMBL/GenBank/DDBJ whole genome shotgun (WGS) entry which is preliminary data.</text>
</comment>
<dbReference type="GO" id="GO:0030435">
    <property type="term" value="P:sporulation resulting in formation of a cellular spore"/>
    <property type="evidence" value="ECO:0007669"/>
    <property type="project" value="UniProtKB-KW"/>
</dbReference>
<dbReference type="NCBIfam" id="TIGR01442">
    <property type="entry name" value="SASP_gamma"/>
    <property type="match status" value="1"/>
</dbReference>
<keyword evidence="3" id="KW-0677">Repeat</keyword>
<protein>
    <recommendedName>
        <fullName evidence="2">Small, acid-soluble spore protein gamma-type</fullName>
    </recommendedName>
</protein>
<dbReference type="InterPro" id="IPR006341">
    <property type="entry name" value="Spore_gamma"/>
</dbReference>
<keyword evidence="7" id="KW-1185">Reference proteome</keyword>
<evidence type="ECO:0000256" key="1">
    <source>
        <dbReference type="ARBA" id="ARBA00006710"/>
    </source>
</evidence>
<gene>
    <name evidence="6" type="ORF">KP78_18250</name>
</gene>
<feature type="compositionally biased region" description="Polar residues" evidence="5">
    <location>
        <begin position="62"/>
        <end position="103"/>
    </location>
</feature>
<evidence type="ECO:0000256" key="4">
    <source>
        <dbReference type="ARBA" id="ARBA00022969"/>
    </source>
</evidence>
<feature type="region of interest" description="Disordered" evidence="5">
    <location>
        <begin position="1"/>
        <end position="103"/>
    </location>
</feature>
<dbReference type="AlphaFoldDB" id="A0A0C2VE93"/>
<dbReference type="OrthoDB" id="2456029at2"/>
<evidence type="ECO:0000313" key="7">
    <source>
        <dbReference type="Proteomes" id="UP000031938"/>
    </source>
</evidence>
<dbReference type="PATRIC" id="fig|889306.3.peg.1839"/>
<evidence type="ECO:0000256" key="2">
    <source>
        <dbReference type="ARBA" id="ARBA00014721"/>
    </source>
</evidence>
<evidence type="ECO:0000256" key="5">
    <source>
        <dbReference type="SAM" id="MobiDB-lite"/>
    </source>
</evidence>
<evidence type="ECO:0000256" key="3">
    <source>
        <dbReference type="ARBA" id="ARBA00022737"/>
    </source>
</evidence>
<feature type="compositionally biased region" description="Low complexity" evidence="5">
    <location>
        <begin position="48"/>
        <end position="61"/>
    </location>
</feature>
<keyword evidence="4" id="KW-0749">Sporulation</keyword>